<comment type="subcellular location">
    <subcellularLocation>
        <location evidence="1">Membrane</location>
        <topology evidence="1">Multi-pass membrane protein</topology>
    </subcellularLocation>
</comment>
<dbReference type="PANTHER" id="PTHR11360">
    <property type="entry name" value="MONOCARBOXYLATE TRANSPORTER"/>
    <property type="match status" value="1"/>
</dbReference>
<dbReference type="PROSITE" id="PS50850">
    <property type="entry name" value="MFS"/>
    <property type="match status" value="1"/>
</dbReference>
<evidence type="ECO:0000256" key="3">
    <source>
        <dbReference type="SAM" id="Phobius"/>
    </source>
</evidence>
<dbReference type="OrthoDB" id="6509908at2759"/>
<dbReference type="Gene3D" id="1.20.1250.20">
    <property type="entry name" value="MFS general substrate transporter like domains"/>
    <property type="match status" value="1"/>
</dbReference>
<dbReference type="PANTHER" id="PTHR11360:SF234">
    <property type="entry name" value="MFS-TYPE TRANSPORTER DBAD-RELATED"/>
    <property type="match status" value="1"/>
</dbReference>
<keyword evidence="6" id="KW-1185">Reference proteome</keyword>
<dbReference type="HOGENOM" id="CLU_001265_1_1_1"/>
<sequence length="360" mass="38487">MPDGGMRAWLQVLSGFMLYLNSWGIIAAYGVFQSFYVSEFLPGEANSAVVWIGTMQGFLLAFVAIFAGPILDRGHHHRLIMVAGVMLFLAQGVCVGLGSGQVFIVALAVIPQWFEKLRAVATGLAAAGSAMGGIIYPGVCHQSERVIGFPWAVRVLGLIALFCILVSLSVAKLRALPPPEPKIVDFTRVKEILLTLFCLLSLLGAMAEMLTVSWGLYIPYFFISQYAADREGKPPELSFYMPPNLSAGGLIGRILSALLADRVGSLQVLTFTTSVSAALGFAWIGCRESTAAFVVWSLLYGMTSGPLVNLQTPTIAAITPDMRIVGGRIGMATFCLALGVLVGNPTAGVIQSYGSWIELQ</sequence>
<feature type="transmembrane region" description="Helical" evidence="3">
    <location>
        <begin position="79"/>
        <end position="110"/>
    </location>
</feature>
<dbReference type="Pfam" id="PF07690">
    <property type="entry name" value="MFS_1"/>
    <property type="match status" value="1"/>
</dbReference>
<feature type="transmembrane region" description="Helical" evidence="3">
    <location>
        <begin position="266"/>
        <end position="284"/>
    </location>
</feature>
<dbReference type="InterPro" id="IPR011701">
    <property type="entry name" value="MFS"/>
</dbReference>
<dbReference type="GO" id="GO:0016020">
    <property type="term" value="C:membrane"/>
    <property type="evidence" value="ECO:0007669"/>
    <property type="project" value="UniProtKB-SubCell"/>
</dbReference>
<evidence type="ECO:0000259" key="4">
    <source>
        <dbReference type="PROSITE" id="PS50850"/>
    </source>
</evidence>
<dbReference type="EMBL" id="KB446536">
    <property type="protein sequence ID" value="EME47970.1"/>
    <property type="molecule type" value="Genomic_DNA"/>
</dbReference>
<keyword evidence="3" id="KW-0472">Membrane</keyword>
<name>N1PZZ5_DOTSN</name>
<gene>
    <name evidence="5" type="ORF">DOTSEDRAFT_86328</name>
</gene>
<feature type="domain" description="Major facilitator superfamily (MFS) profile" evidence="4">
    <location>
        <begin position="193"/>
        <end position="360"/>
    </location>
</feature>
<comment type="similarity">
    <text evidence="2">Belongs to the major facilitator superfamily. Monocarboxylate porter (TC 2.A.1.13) family.</text>
</comment>
<feature type="transmembrane region" description="Helical" evidence="3">
    <location>
        <begin position="290"/>
        <end position="308"/>
    </location>
</feature>
<protein>
    <recommendedName>
        <fullName evidence="4">Major facilitator superfamily (MFS) profile domain-containing protein</fullName>
    </recommendedName>
</protein>
<accession>N1PZZ5</accession>
<feature type="transmembrane region" description="Helical" evidence="3">
    <location>
        <begin position="192"/>
        <end position="217"/>
    </location>
</feature>
<proteinExistence type="inferred from homology"/>
<feature type="transmembrane region" description="Helical" evidence="3">
    <location>
        <begin position="12"/>
        <end position="36"/>
    </location>
</feature>
<feature type="transmembrane region" description="Helical" evidence="3">
    <location>
        <begin position="151"/>
        <end position="171"/>
    </location>
</feature>
<keyword evidence="3" id="KW-1133">Transmembrane helix</keyword>
<keyword evidence="3" id="KW-0812">Transmembrane</keyword>
<dbReference type="Proteomes" id="UP000016933">
    <property type="component" value="Unassembled WGS sequence"/>
</dbReference>
<dbReference type="InterPro" id="IPR036259">
    <property type="entry name" value="MFS_trans_sf"/>
</dbReference>
<reference evidence="5 6" key="2">
    <citation type="journal article" date="2012" name="PLoS Pathog.">
        <title>Diverse lifestyles and strategies of plant pathogenesis encoded in the genomes of eighteen Dothideomycetes fungi.</title>
        <authorList>
            <person name="Ohm R.A."/>
            <person name="Feau N."/>
            <person name="Henrissat B."/>
            <person name="Schoch C.L."/>
            <person name="Horwitz B.A."/>
            <person name="Barry K.W."/>
            <person name="Condon B.J."/>
            <person name="Copeland A.C."/>
            <person name="Dhillon B."/>
            <person name="Glaser F."/>
            <person name="Hesse C.N."/>
            <person name="Kosti I."/>
            <person name="LaButti K."/>
            <person name="Lindquist E.A."/>
            <person name="Lucas S."/>
            <person name="Salamov A.A."/>
            <person name="Bradshaw R.E."/>
            <person name="Ciuffetti L."/>
            <person name="Hamelin R.C."/>
            <person name="Kema G.H.J."/>
            <person name="Lawrence C."/>
            <person name="Scott J.A."/>
            <person name="Spatafora J.W."/>
            <person name="Turgeon B.G."/>
            <person name="de Wit P.J.G.M."/>
            <person name="Zhong S."/>
            <person name="Goodwin S.B."/>
            <person name="Grigoriev I.V."/>
        </authorList>
    </citation>
    <scope>NUCLEOTIDE SEQUENCE [LARGE SCALE GENOMIC DNA]</scope>
    <source>
        <strain evidence="6">NZE10 / CBS 128990</strain>
    </source>
</reference>
<evidence type="ECO:0000256" key="1">
    <source>
        <dbReference type="ARBA" id="ARBA00004141"/>
    </source>
</evidence>
<dbReference type="InterPro" id="IPR050327">
    <property type="entry name" value="Proton-linked_MCT"/>
</dbReference>
<dbReference type="SUPFAM" id="SSF103473">
    <property type="entry name" value="MFS general substrate transporter"/>
    <property type="match status" value="1"/>
</dbReference>
<dbReference type="AlphaFoldDB" id="N1PZZ5"/>
<reference evidence="6" key="1">
    <citation type="journal article" date="2012" name="PLoS Genet.">
        <title>The genomes of the fungal plant pathogens Cladosporium fulvum and Dothistroma septosporum reveal adaptation to different hosts and lifestyles but also signatures of common ancestry.</title>
        <authorList>
            <person name="de Wit P.J.G.M."/>
            <person name="van der Burgt A."/>
            <person name="Oekmen B."/>
            <person name="Stergiopoulos I."/>
            <person name="Abd-Elsalam K.A."/>
            <person name="Aerts A.L."/>
            <person name="Bahkali A.H."/>
            <person name="Beenen H.G."/>
            <person name="Chettri P."/>
            <person name="Cox M.P."/>
            <person name="Datema E."/>
            <person name="de Vries R.P."/>
            <person name="Dhillon B."/>
            <person name="Ganley A.R."/>
            <person name="Griffiths S.A."/>
            <person name="Guo Y."/>
            <person name="Hamelin R.C."/>
            <person name="Henrissat B."/>
            <person name="Kabir M.S."/>
            <person name="Jashni M.K."/>
            <person name="Kema G."/>
            <person name="Klaubauf S."/>
            <person name="Lapidus A."/>
            <person name="Levasseur A."/>
            <person name="Lindquist E."/>
            <person name="Mehrabi R."/>
            <person name="Ohm R.A."/>
            <person name="Owen T.J."/>
            <person name="Salamov A."/>
            <person name="Schwelm A."/>
            <person name="Schijlen E."/>
            <person name="Sun H."/>
            <person name="van den Burg H.A."/>
            <person name="van Ham R.C.H.J."/>
            <person name="Zhang S."/>
            <person name="Goodwin S.B."/>
            <person name="Grigoriev I.V."/>
            <person name="Collemare J."/>
            <person name="Bradshaw R.E."/>
        </authorList>
    </citation>
    <scope>NUCLEOTIDE SEQUENCE [LARGE SCALE GENOMIC DNA]</scope>
    <source>
        <strain evidence="6">NZE10 / CBS 128990</strain>
    </source>
</reference>
<feature type="transmembrane region" description="Helical" evidence="3">
    <location>
        <begin position="48"/>
        <end position="67"/>
    </location>
</feature>
<dbReference type="InterPro" id="IPR020846">
    <property type="entry name" value="MFS_dom"/>
</dbReference>
<organism evidence="5 6">
    <name type="scientific">Dothistroma septosporum (strain NZE10 / CBS 128990)</name>
    <name type="common">Red band needle blight fungus</name>
    <name type="synonym">Mycosphaerella pini</name>
    <dbReference type="NCBI Taxonomy" id="675120"/>
    <lineage>
        <taxon>Eukaryota</taxon>
        <taxon>Fungi</taxon>
        <taxon>Dikarya</taxon>
        <taxon>Ascomycota</taxon>
        <taxon>Pezizomycotina</taxon>
        <taxon>Dothideomycetes</taxon>
        <taxon>Dothideomycetidae</taxon>
        <taxon>Mycosphaerellales</taxon>
        <taxon>Mycosphaerellaceae</taxon>
        <taxon>Dothistroma</taxon>
    </lineage>
</organism>
<evidence type="ECO:0000313" key="6">
    <source>
        <dbReference type="Proteomes" id="UP000016933"/>
    </source>
</evidence>
<feature type="transmembrane region" description="Helical" evidence="3">
    <location>
        <begin position="329"/>
        <end position="350"/>
    </location>
</feature>
<dbReference type="eggNOG" id="KOG2504">
    <property type="taxonomic scope" value="Eukaryota"/>
</dbReference>
<evidence type="ECO:0000256" key="2">
    <source>
        <dbReference type="ARBA" id="ARBA00006727"/>
    </source>
</evidence>
<evidence type="ECO:0000313" key="5">
    <source>
        <dbReference type="EMBL" id="EME47970.1"/>
    </source>
</evidence>
<dbReference type="GO" id="GO:0022857">
    <property type="term" value="F:transmembrane transporter activity"/>
    <property type="evidence" value="ECO:0007669"/>
    <property type="project" value="InterPro"/>
</dbReference>